<dbReference type="InterPro" id="IPR050447">
    <property type="entry name" value="Erg6_SMT_methyltransf"/>
</dbReference>
<accession>A0ABX7N8J4</accession>
<dbReference type="EMBL" id="CP071091">
    <property type="protein sequence ID" value="QSQ13972.1"/>
    <property type="molecule type" value="Genomic_DNA"/>
</dbReference>
<dbReference type="PANTHER" id="PTHR44068:SF11">
    <property type="entry name" value="GERANYL DIPHOSPHATE 2-C-METHYLTRANSFERASE"/>
    <property type="match status" value="1"/>
</dbReference>
<dbReference type="InterPro" id="IPR013216">
    <property type="entry name" value="Methyltransf_11"/>
</dbReference>
<dbReference type="Proteomes" id="UP000663090">
    <property type="component" value="Chromosome"/>
</dbReference>
<keyword evidence="4" id="KW-1185">Reference proteome</keyword>
<dbReference type="Pfam" id="PF08241">
    <property type="entry name" value="Methyltransf_11"/>
    <property type="match status" value="1"/>
</dbReference>
<dbReference type="Gene3D" id="3.40.50.150">
    <property type="entry name" value="Vaccinia Virus protein VP39"/>
    <property type="match status" value="1"/>
</dbReference>
<gene>
    <name evidence="3" type="ORF">JY572_37600</name>
</gene>
<feature type="domain" description="Methyltransferase type 11" evidence="2">
    <location>
        <begin position="58"/>
        <end position="154"/>
    </location>
</feature>
<name>A0ABX7N8J4_9BACT</name>
<sequence>MGNLAARIEAFYGFLWPFLAEEQTRYAYLDEPPGGRPMSALLNAIPARRGMKAGSRLVDVGCGKGRQLVELARRHEGDFIGVDPLDQNLELATGRALQEGLHQRMTFLKGGIERLPLESASVDFVWCLDMLNHVEDLDGAMRECARVLRPGGSMMNCSALATELLEPREAERVTSRVGFNPLTLSHERMAAAYESAGLRVVEFGTTTEEGSPFLEAFDEGLARHALRFGKVLRARSRVEARLGREAFELLCAYDQWNIFLLLGKVTYGVWVLEHASGRSASTGWPRP</sequence>
<dbReference type="GO" id="GO:0008168">
    <property type="term" value="F:methyltransferase activity"/>
    <property type="evidence" value="ECO:0007669"/>
    <property type="project" value="UniProtKB-KW"/>
</dbReference>
<dbReference type="InterPro" id="IPR029063">
    <property type="entry name" value="SAM-dependent_MTases_sf"/>
</dbReference>
<organism evidence="3 4">
    <name type="scientific">Myxococcus landrumensis</name>
    <dbReference type="NCBI Taxonomy" id="2813577"/>
    <lineage>
        <taxon>Bacteria</taxon>
        <taxon>Pseudomonadati</taxon>
        <taxon>Myxococcota</taxon>
        <taxon>Myxococcia</taxon>
        <taxon>Myxococcales</taxon>
        <taxon>Cystobacterineae</taxon>
        <taxon>Myxococcaceae</taxon>
        <taxon>Myxococcus</taxon>
    </lineage>
</organism>
<keyword evidence="3" id="KW-0489">Methyltransferase</keyword>
<dbReference type="GO" id="GO:0032259">
    <property type="term" value="P:methylation"/>
    <property type="evidence" value="ECO:0007669"/>
    <property type="project" value="UniProtKB-KW"/>
</dbReference>
<dbReference type="RefSeq" id="WP_206715766.1">
    <property type="nucleotide sequence ID" value="NZ_CP071091.1"/>
</dbReference>
<dbReference type="CDD" id="cd02440">
    <property type="entry name" value="AdoMet_MTases"/>
    <property type="match status" value="1"/>
</dbReference>
<evidence type="ECO:0000259" key="2">
    <source>
        <dbReference type="Pfam" id="PF08241"/>
    </source>
</evidence>
<dbReference type="PANTHER" id="PTHR44068">
    <property type="entry name" value="ZGC:194242"/>
    <property type="match status" value="1"/>
</dbReference>
<evidence type="ECO:0000313" key="3">
    <source>
        <dbReference type="EMBL" id="QSQ13972.1"/>
    </source>
</evidence>
<evidence type="ECO:0000313" key="4">
    <source>
        <dbReference type="Proteomes" id="UP000663090"/>
    </source>
</evidence>
<evidence type="ECO:0000256" key="1">
    <source>
        <dbReference type="ARBA" id="ARBA00022679"/>
    </source>
</evidence>
<reference evidence="3 4" key="1">
    <citation type="submission" date="2021-02" db="EMBL/GenBank/DDBJ databases">
        <title>De Novo genome assembly of isolated myxobacteria.</title>
        <authorList>
            <person name="Stevens D.C."/>
        </authorList>
    </citation>
    <scope>NUCLEOTIDE SEQUENCE [LARGE SCALE GENOMIC DNA]</scope>
    <source>
        <strain evidence="3 4">SCHIC003</strain>
    </source>
</reference>
<proteinExistence type="predicted"/>
<dbReference type="SUPFAM" id="SSF53335">
    <property type="entry name" value="S-adenosyl-L-methionine-dependent methyltransferases"/>
    <property type="match status" value="1"/>
</dbReference>
<keyword evidence="1" id="KW-0808">Transferase</keyword>
<protein>
    <submittedName>
        <fullName evidence="3">Class I SAM-dependent methyltransferase</fullName>
    </submittedName>
</protein>